<feature type="region of interest" description="Disordered" evidence="1">
    <location>
        <begin position="130"/>
        <end position="180"/>
    </location>
</feature>
<feature type="region of interest" description="Disordered" evidence="1">
    <location>
        <begin position="421"/>
        <end position="453"/>
    </location>
</feature>
<protein>
    <recommendedName>
        <fullName evidence="2">FCP1 homology domain-containing protein</fullName>
    </recommendedName>
</protein>
<evidence type="ECO:0000256" key="1">
    <source>
        <dbReference type="SAM" id="MobiDB-lite"/>
    </source>
</evidence>
<dbReference type="GeneID" id="37042630"/>
<sequence>MSRGSGQRDWRRRSDRDAHAYSDHFPPGPHAYEQPWQQYHQQQQYYQPASYQYGQGYEAPGPDRYQAPPTYPHQGWAPYGPDPRSMGGPSFQQQPMANPSFYATSSWHNDRYPQHNSFYDRPRRYHCERTYGSDASSSKESTRPGRSARADKRPAHYSAGGSHSYPRPSGKRAASIRTKPRLSYLRQASANAKLLEGEDAIDAHLPLLVLDLNGTLVFRGSGRTNMESRSQRPTRRPYLRVFLQYCLGIPDTVWEAVSSDPPRRADLDDSLGAMELEKQSEEDNSVEEQGNSDDGREDALFEARMAAWSDREVGRLGPSRQLHGSHFWQRPASGEPPHPPIRSPQANFRLLVWSSAQPQNVDAMTRAIFTPDQAAQLLRVLARDTLLPRRDYSRKAPSTKDLEIIWAALNRTTDDQHDVRLQSGNEGERRLLAEARDEQDRDSPDDEHDEEEQDAILKSFLKEGRSQNSSSTTINEMLRGAARRSARRADDFVVNGLGQGEAGRRGWGPHNTLLLDDSADKARLQPYNHVLVSEFDAEKASRFRRRTQDGLEEDVDDSLLQAIGVLEHAKRHENVSAWIQQGGLGFFGGLKQTGVQDEREEARTNEVIEDDDKPRLDEKPQNRTPTFWKGEGIKALARLGIEPHVQ</sequence>
<feature type="region of interest" description="Disordered" evidence="1">
    <location>
        <begin position="1"/>
        <end position="102"/>
    </location>
</feature>
<dbReference type="InParanoid" id="A0A316Z1F1"/>
<dbReference type="InterPro" id="IPR023214">
    <property type="entry name" value="HAD_sf"/>
</dbReference>
<accession>A0A316Z1F1</accession>
<evidence type="ECO:0000313" key="4">
    <source>
        <dbReference type="Proteomes" id="UP000245768"/>
    </source>
</evidence>
<feature type="compositionally biased region" description="Low complexity" evidence="1">
    <location>
        <begin position="32"/>
        <end position="57"/>
    </location>
</feature>
<dbReference type="InterPro" id="IPR050365">
    <property type="entry name" value="TIM50"/>
</dbReference>
<feature type="region of interest" description="Disordered" evidence="1">
    <location>
        <begin position="595"/>
        <end position="626"/>
    </location>
</feature>
<evidence type="ECO:0000313" key="3">
    <source>
        <dbReference type="EMBL" id="PWN94013.1"/>
    </source>
</evidence>
<dbReference type="Proteomes" id="UP000245768">
    <property type="component" value="Unassembled WGS sequence"/>
</dbReference>
<feature type="compositionally biased region" description="Basic and acidic residues" evidence="1">
    <location>
        <begin position="140"/>
        <end position="154"/>
    </location>
</feature>
<dbReference type="AlphaFoldDB" id="A0A316Z1F1"/>
<keyword evidence="4" id="KW-1185">Reference proteome</keyword>
<dbReference type="PANTHER" id="PTHR12210">
    <property type="entry name" value="DULLARD PROTEIN PHOSPHATASE"/>
    <property type="match status" value="1"/>
</dbReference>
<proteinExistence type="predicted"/>
<feature type="compositionally biased region" description="Acidic residues" evidence="1">
    <location>
        <begin position="443"/>
        <end position="453"/>
    </location>
</feature>
<dbReference type="RefSeq" id="XP_025381211.1">
    <property type="nucleotide sequence ID" value="XM_025520714.1"/>
</dbReference>
<dbReference type="EMBL" id="KZ819634">
    <property type="protein sequence ID" value="PWN94013.1"/>
    <property type="molecule type" value="Genomic_DNA"/>
</dbReference>
<name>A0A316Z1F1_9BASI</name>
<feature type="compositionally biased region" description="Basic and acidic residues" evidence="1">
    <location>
        <begin position="596"/>
        <end position="621"/>
    </location>
</feature>
<dbReference type="SMART" id="SM00577">
    <property type="entry name" value="CPDc"/>
    <property type="match status" value="1"/>
</dbReference>
<feature type="compositionally biased region" description="Basic and acidic residues" evidence="1">
    <location>
        <begin position="421"/>
        <end position="442"/>
    </location>
</feature>
<organism evidence="3 4">
    <name type="scientific">Acaromyces ingoldii</name>
    <dbReference type="NCBI Taxonomy" id="215250"/>
    <lineage>
        <taxon>Eukaryota</taxon>
        <taxon>Fungi</taxon>
        <taxon>Dikarya</taxon>
        <taxon>Basidiomycota</taxon>
        <taxon>Ustilaginomycotina</taxon>
        <taxon>Exobasidiomycetes</taxon>
        <taxon>Exobasidiales</taxon>
        <taxon>Cryptobasidiaceae</taxon>
        <taxon>Acaromyces</taxon>
    </lineage>
</organism>
<gene>
    <name evidence="3" type="ORF">FA10DRAFT_264606</name>
</gene>
<dbReference type="Gene3D" id="3.40.50.1000">
    <property type="entry name" value="HAD superfamily/HAD-like"/>
    <property type="match status" value="2"/>
</dbReference>
<dbReference type="STRING" id="215250.A0A316Z1F1"/>
<feature type="compositionally biased region" description="Basic and acidic residues" evidence="1">
    <location>
        <begin position="1"/>
        <end position="22"/>
    </location>
</feature>
<dbReference type="OrthoDB" id="1711508at2759"/>
<evidence type="ECO:0000259" key="2">
    <source>
        <dbReference type="SMART" id="SM00577"/>
    </source>
</evidence>
<feature type="domain" description="FCP1 homology" evidence="2">
    <location>
        <begin position="204"/>
        <end position="542"/>
    </location>
</feature>
<feature type="compositionally biased region" description="Polar residues" evidence="1">
    <location>
        <begin position="90"/>
        <end position="102"/>
    </location>
</feature>
<reference evidence="3 4" key="1">
    <citation type="journal article" date="2018" name="Mol. Biol. Evol.">
        <title>Broad Genomic Sampling Reveals a Smut Pathogenic Ancestry of the Fungal Clade Ustilaginomycotina.</title>
        <authorList>
            <person name="Kijpornyongpan T."/>
            <person name="Mondo S.J."/>
            <person name="Barry K."/>
            <person name="Sandor L."/>
            <person name="Lee J."/>
            <person name="Lipzen A."/>
            <person name="Pangilinan J."/>
            <person name="LaButti K."/>
            <person name="Hainaut M."/>
            <person name="Henrissat B."/>
            <person name="Grigoriev I.V."/>
            <person name="Spatafora J.W."/>
            <person name="Aime M.C."/>
        </authorList>
    </citation>
    <scope>NUCLEOTIDE SEQUENCE [LARGE SCALE GENOMIC DNA]</scope>
    <source>
        <strain evidence="3 4">MCA 4198</strain>
    </source>
</reference>
<dbReference type="InterPro" id="IPR004274">
    <property type="entry name" value="FCP1_dom"/>
</dbReference>
<feature type="region of interest" description="Disordered" evidence="1">
    <location>
        <begin position="319"/>
        <end position="338"/>
    </location>
</feature>